<name>A0A6C0CK58_9ZZZZ</name>
<accession>A0A6C0CK58</accession>
<sequence length="116" mass="13849">MSILEQLKILDKNNSKLDIRKFDVNKFYLSNTTFHISFQNFSHSDTQILTKCTDRFYMMPPRMIVNNKCTCIKTFAKQIYNFLKYMITNDTEKLIVSVNEEYLYDTSVVCYKVLKQ</sequence>
<evidence type="ECO:0000313" key="1">
    <source>
        <dbReference type="EMBL" id="QHT04683.1"/>
    </source>
</evidence>
<dbReference type="AlphaFoldDB" id="A0A6C0CK58"/>
<protein>
    <submittedName>
        <fullName evidence="1">Uncharacterized protein</fullName>
    </submittedName>
</protein>
<proteinExistence type="predicted"/>
<reference evidence="1" key="1">
    <citation type="journal article" date="2020" name="Nature">
        <title>Giant virus diversity and host interactions through global metagenomics.</title>
        <authorList>
            <person name="Schulz F."/>
            <person name="Roux S."/>
            <person name="Paez-Espino D."/>
            <person name="Jungbluth S."/>
            <person name="Walsh D.A."/>
            <person name="Denef V.J."/>
            <person name="McMahon K.D."/>
            <person name="Konstantinidis K.T."/>
            <person name="Eloe-Fadrosh E.A."/>
            <person name="Kyrpides N.C."/>
            <person name="Woyke T."/>
        </authorList>
    </citation>
    <scope>NUCLEOTIDE SEQUENCE</scope>
    <source>
        <strain evidence="1">GVMAG-M-3300021343-4</strain>
    </source>
</reference>
<dbReference type="EMBL" id="MN739436">
    <property type="protein sequence ID" value="QHT04683.1"/>
    <property type="molecule type" value="Genomic_DNA"/>
</dbReference>
<organism evidence="1">
    <name type="scientific">viral metagenome</name>
    <dbReference type="NCBI Taxonomy" id="1070528"/>
    <lineage>
        <taxon>unclassified sequences</taxon>
        <taxon>metagenomes</taxon>
        <taxon>organismal metagenomes</taxon>
    </lineage>
</organism>